<dbReference type="UniPathway" id="UPA00257">
    <property type="reaction ID" value="UER00367"/>
</dbReference>
<reference evidence="5 7" key="3">
    <citation type="submission" date="2017-12" db="EMBL/GenBank/DDBJ databases">
        <title>Phylogenetic diversity of female urinary microbiome.</title>
        <authorList>
            <person name="Thomas-White K."/>
            <person name="Wolfe A.J."/>
        </authorList>
    </citation>
    <scope>NUCLEOTIDE SEQUENCE [LARGE SCALE GENOMIC DNA]</scope>
    <source>
        <strain evidence="5 7">UMB0139</strain>
    </source>
</reference>
<comment type="similarity">
    <text evidence="1 3">Belongs to the HMG-CoA reductase family.</text>
</comment>
<dbReference type="CDD" id="cd00644">
    <property type="entry name" value="HMG-CoA_reductase_classII"/>
    <property type="match status" value="1"/>
</dbReference>
<dbReference type="GO" id="GO:0140643">
    <property type="term" value="F:hydroxymethylglutaryl-CoA reductase (NADH) activity"/>
    <property type="evidence" value="ECO:0007669"/>
    <property type="project" value="UniProtKB-EC"/>
</dbReference>
<evidence type="ECO:0000256" key="2">
    <source>
        <dbReference type="ARBA" id="ARBA00023002"/>
    </source>
</evidence>
<evidence type="ECO:0000313" key="7">
    <source>
        <dbReference type="Proteomes" id="UP000234239"/>
    </source>
</evidence>
<dbReference type="Gene3D" id="1.10.8.660">
    <property type="match status" value="1"/>
</dbReference>
<protein>
    <recommendedName>
        <fullName evidence="3">3-hydroxy-3-methylglutaryl coenzyme A reductase</fullName>
        <shortName evidence="3">HMG-CoA reductase</shortName>
        <ecNumber evidence="3">1.1.1.88</ecNumber>
    </recommendedName>
</protein>
<dbReference type="GO" id="GO:0015936">
    <property type="term" value="P:coenzyme A metabolic process"/>
    <property type="evidence" value="ECO:0007669"/>
    <property type="project" value="InterPro"/>
</dbReference>
<proteinExistence type="inferred from homology"/>
<organism evidence="4 6">
    <name type="scientific">Aerococcus sanguinicola</name>
    <dbReference type="NCBI Taxonomy" id="119206"/>
    <lineage>
        <taxon>Bacteria</taxon>
        <taxon>Bacillati</taxon>
        <taxon>Bacillota</taxon>
        <taxon>Bacilli</taxon>
        <taxon>Lactobacillales</taxon>
        <taxon>Aerococcaceae</taxon>
        <taxon>Aerococcus</taxon>
    </lineage>
</organism>
<accession>A0A0X8FAL1</accession>
<keyword evidence="2 3" id="KW-0560">Oxidoreductase</keyword>
<dbReference type="PROSITE" id="PS50065">
    <property type="entry name" value="HMG_COA_REDUCTASE_4"/>
    <property type="match status" value="1"/>
</dbReference>
<evidence type="ECO:0000256" key="1">
    <source>
        <dbReference type="ARBA" id="ARBA00007661"/>
    </source>
</evidence>
<dbReference type="Pfam" id="PF00368">
    <property type="entry name" value="HMG-CoA_red"/>
    <property type="match status" value="1"/>
</dbReference>
<dbReference type="PANTHER" id="PTHR10572">
    <property type="entry name" value="3-HYDROXY-3-METHYLGLUTARYL-COENZYME A REDUCTASE"/>
    <property type="match status" value="1"/>
</dbReference>
<evidence type="ECO:0000256" key="3">
    <source>
        <dbReference type="RuleBase" id="RU361219"/>
    </source>
</evidence>
<keyword evidence="6" id="KW-1185">Reference proteome</keyword>
<dbReference type="AlphaFoldDB" id="A0A0X8FAL1"/>
<sequence length="444" mass="48137">MSKKIWRHFHKKTLAERWQVLEEAGILAAETCQSLAEGEGMSLEMADQMIENVITTYQIPMGLSLNLKVNDKAYIVPMVTEEPSVVAASNFAGQIVSVGSGFQAEVISRLMTGQVCLTGPDDPNTQKAFADWVSKHQETILEWARTAYPAILKYGGGPRAVRSAYYSYQERGFYLIYLDVDTQEAMGANMMNTMLEAVKEQSCLALNQALAEDDKPLFDPLMAILSNHADQCLVRVQCDIPARKLSRPGLAGSLVAQRIAYASDLAQVDAYRAATHNKGIMNGIDAVVLATGNDWRAIEAGAHSYAVKDGAYRGLAIWTYDENNERLKGELCLPLAVGTVGGSIGIHPQAKLSQDLLGHLPAQELMQVIAAIGLAQNLAALRALVSEGIQSGHMALHARSVAIQVGAEGEEVAQLAKALAESTNINQETARDLLADLRQNKTDE</sequence>
<dbReference type="Gene3D" id="3.90.770.10">
    <property type="entry name" value="3-hydroxy-3-methylglutaryl-coenzyme A Reductase, Chain A, domain 2"/>
    <property type="match status" value="2"/>
</dbReference>
<dbReference type="OrthoDB" id="9764892at2"/>
<comment type="pathway">
    <text evidence="3">Metabolic intermediate metabolism; (R)-mevalonate degradation; (S)-3-hydroxy-3-methylglutaryl-CoA from (R)-mevalonate: step 1/1.</text>
</comment>
<evidence type="ECO:0000313" key="6">
    <source>
        <dbReference type="Proteomes" id="UP000069912"/>
    </source>
</evidence>
<dbReference type="NCBIfam" id="TIGR00532">
    <property type="entry name" value="HMG_CoA_R_NAD"/>
    <property type="match status" value="1"/>
</dbReference>
<dbReference type="EMBL" id="PKGY01000003">
    <property type="protein sequence ID" value="PKZ21626.1"/>
    <property type="molecule type" value="Genomic_DNA"/>
</dbReference>
<dbReference type="KEGG" id="asan:AWM72_02190"/>
<dbReference type="Proteomes" id="UP000069912">
    <property type="component" value="Chromosome"/>
</dbReference>
<keyword evidence="3" id="KW-0520">NAD</keyword>
<dbReference type="EC" id="1.1.1.88" evidence="3"/>
<reference evidence="6" key="2">
    <citation type="submission" date="2016-01" db="EMBL/GenBank/DDBJ databases">
        <title>Six Aerococcus type strain genome sequencing and assembly using PacBio and Illumina Hiseq.</title>
        <authorList>
            <person name="Carkaci D."/>
            <person name="Dargis R."/>
            <person name="Nielsen X.C."/>
            <person name="Skovgaard O."/>
            <person name="Fuursted K."/>
            <person name="Christensen J.J."/>
        </authorList>
    </citation>
    <scope>NUCLEOTIDE SEQUENCE [LARGE SCALE GENOMIC DNA]</scope>
    <source>
        <strain evidence="6">CCUG43001</strain>
    </source>
</reference>
<evidence type="ECO:0000313" key="5">
    <source>
        <dbReference type="EMBL" id="PKZ21626.1"/>
    </source>
</evidence>
<name>A0A0X8FAL1_9LACT</name>
<dbReference type="PANTHER" id="PTHR10572:SF24">
    <property type="entry name" value="3-HYDROXY-3-METHYLGLUTARYL-COENZYME A REDUCTASE"/>
    <property type="match status" value="1"/>
</dbReference>
<dbReference type="EMBL" id="CP014160">
    <property type="protein sequence ID" value="AMB93645.1"/>
    <property type="molecule type" value="Genomic_DNA"/>
</dbReference>
<dbReference type="GO" id="GO:0004420">
    <property type="term" value="F:hydroxymethylglutaryl-CoA reductase (NADPH) activity"/>
    <property type="evidence" value="ECO:0007669"/>
    <property type="project" value="InterPro"/>
</dbReference>
<comment type="catalytic activity">
    <reaction evidence="3">
        <text>(R)-mevalonate + 2 NAD(+) + CoA = (3S)-3-hydroxy-3-methylglutaryl-CoA + 2 NADH + 2 H(+)</text>
        <dbReference type="Rhea" id="RHEA:14833"/>
        <dbReference type="ChEBI" id="CHEBI:15378"/>
        <dbReference type="ChEBI" id="CHEBI:36464"/>
        <dbReference type="ChEBI" id="CHEBI:43074"/>
        <dbReference type="ChEBI" id="CHEBI:57287"/>
        <dbReference type="ChEBI" id="CHEBI:57540"/>
        <dbReference type="ChEBI" id="CHEBI:57945"/>
        <dbReference type="EC" id="1.1.1.88"/>
    </reaction>
</comment>
<dbReference type="RefSeq" id="WP_067972509.1">
    <property type="nucleotide sequence ID" value="NZ_CAJHKN010000003.1"/>
</dbReference>
<dbReference type="InterPro" id="IPR004553">
    <property type="entry name" value="HMG_CoA_Rdtase_bac-typ"/>
</dbReference>
<dbReference type="SUPFAM" id="SSF56542">
    <property type="entry name" value="Substrate-binding domain of HMG-CoA reductase"/>
    <property type="match status" value="1"/>
</dbReference>
<evidence type="ECO:0000313" key="4">
    <source>
        <dbReference type="EMBL" id="AMB93645.1"/>
    </source>
</evidence>
<dbReference type="InterPro" id="IPR002202">
    <property type="entry name" value="HMG_CoA_Rdtase"/>
</dbReference>
<dbReference type="InterPro" id="IPR023074">
    <property type="entry name" value="HMG_CoA_Rdtase_cat_sf"/>
</dbReference>
<gene>
    <name evidence="4" type="ORF">AWM72_02190</name>
    <name evidence="5" type="ORF">CYJ28_06905</name>
</gene>
<dbReference type="Proteomes" id="UP000234239">
    <property type="component" value="Unassembled WGS sequence"/>
</dbReference>
<dbReference type="InterPro" id="IPR009029">
    <property type="entry name" value="HMG_CoA_Rdtase_sub-bd_dom_sf"/>
</dbReference>
<dbReference type="GeneID" id="92902877"/>
<dbReference type="InterPro" id="IPR009023">
    <property type="entry name" value="HMG_CoA_Rdtase_NAD(P)-bd_sf"/>
</dbReference>
<reference evidence="4 6" key="1">
    <citation type="journal article" date="2016" name="Genome Announc.">
        <title>Complete Genome Sequences of Aerococcus christensenii CCUG 28831T, Aerococcus sanguinicola CCUG 43001T, Aerococcus urinae CCUG 36881T, Aerococcus urinaeequi CCUG 28094T, Aerococcus urinaehominis CCUG 42038 BT, and Aerococcus viridans CCUG 4311T.</title>
        <authorList>
            <person name="Carkaci D."/>
            <person name="Dargis R."/>
            <person name="Nielsen X.C."/>
            <person name="Skovgaard O."/>
            <person name="Fuursted K."/>
            <person name="Christensen J.J."/>
        </authorList>
    </citation>
    <scope>NUCLEOTIDE SEQUENCE [LARGE SCALE GENOMIC DNA]</scope>
    <source>
        <strain evidence="4 6">CCUG43001</strain>
    </source>
</reference>
<dbReference type="SUPFAM" id="SSF55035">
    <property type="entry name" value="NAD-binding domain of HMG-CoA reductase"/>
    <property type="match status" value="1"/>
</dbReference>